<dbReference type="Proteomes" id="UP000196386">
    <property type="component" value="Unassembled WGS sequence"/>
</dbReference>
<dbReference type="RefSeq" id="WP_087301569.1">
    <property type="nucleotide sequence ID" value="NZ_NFKP01000013.1"/>
</dbReference>
<protein>
    <recommendedName>
        <fullName evidence="4">SH3 domain-containing protein</fullName>
    </recommendedName>
</protein>
<sequence>MSETTKKPAQRRSRAKPKTALKARSDAGTPLCAVFTAGPTTIRTGPGRGFEAAGEAAAGDWLLALPAKDGWSEVAAVAGGAFIRGYVPESSFSKHGKPASRTRAYPATCRTAGTEVKAGPGHTYGSDGALDEGAPVIAMPRRVGWCPVATFLGGRFVTGFVPAAAVKGR</sequence>
<reference evidence="3" key="1">
    <citation type="submission" date="2017-04" db="EMBL/GenBank/DDBJ databases">
        <title>Function of individual gut microbiota members based on whole genome sequencing of pure cultures obtained from chicken caecum.</title>
        <authorList>
            <person name="Medvecky M."/>
            <person name="Cejkova D."/>
            <person name="Polansky O."/>
            <person name="Karasova D."/>
            <person name="Kubasova T."/>
            <person name="Cizek A."/>
            <person name="Rychlik I."/>
        </authorList>
    </citation>
    <scope>NUCLEOTIDE SEQUENCE [LARGE SCALE GENOMIC DNA]</scope>
    <source>
        <strain evidence="3">An175</strain>
    </source>
</reference>
<gene>
    <name evidence="2" type="ORF">B5F11_11125</name>
</gene>
<organism evidence="2 3">
    <name type="scientific">Anaerotruncus colihominis</name>
    <dbReference type="NCBI Taxonomy" id="169435"/>
    <lineage>
        <taxon>Bacteria</taxon>
        <taxon>Bacillati</taxon>
        <taxon>Bacillota</taxon>
        <taxon>Clostridia</taxon>
        <taxon>Eubacteriales</taxon>
        <taxon>Oscillospiraceae</taxon>
        <taxon>Anaerotruncus</taxon>
    </lineage>
</organism>
<evidence type="ECO:0008006" key="4">
    <source>
        <dbReference type="Google" id="ProtNLM"/>
    </source>
</evidence>
<dbReference type="AlphaFoldDB" id="A0A1Y4MJJ2"/>
<comment type="caution">
    <text evidence="2">The sequence shown here is derived from an EMBL/GenBank/DDBJ whole genome shotgun (WGS) entry which is preliminary data.</text>
</comment>
<evidence type="ECO:0000313" key="3">
    <source>
        <dbReference type="Proteomes" id="UP000196386"/>
    </source>
</evidence>
<feature type="region of interest" description="Disordered" evidence="1">
    <location>
        <begin position="1"/>
        <end position="24"/>
    </location>
</feature>
<dbReference type="EMBL" id="NFKP01000013">
    <property type="protein sequence ID" value="OUP68898.1"/>
    <property type="molecule type" value="Genomic_DNA"/>
</dbReference>
<accession>A0A1Y4MJJ2</accession>
<name>A0A1Y4MJJ2_9FIRM</name>
<evidence type="ECO:0000313" key="2">
    <source>
        <dbReference type="EMBL" id="OUP68898.1"/>
    </source>
</evidence>
<proteinExistence type="predicted"/>
<evidence type="ECO:0000256" key="1">
    <source>
        <dbReference type="SAM" id="MobiDB-lite"/>
    </source>
</evidence>
<feature type="compositionally biased region" description="Basic residues" evidence="1">
    <location>
        <begin position="8"/>
        <end position="21"/>
    </location>
</feature>